<protein>
    <submittedName>
        <fullName evidence="1">IP17030p</fullName>
    </submittedName>
</protein>
<accession>A1A6T1</accession>
<proteinExistence type="evidence at transcript level"/>
<dbReference type="AlphaFoldDB" id="A1A6T1"/>
<reference evidence="1" key="1">
    <citation type="submission" date="2006-12" db="EMBL/GenBank/DDBJ databases">
        <authorList>
            <person name="Stapleton M."/>
            <person name="Carlson J."/>
            <person name="Frise E."/>
            <person name="Kapadia B."/>
            <person name="Park S."/>
            <person name="Wan K."/>
            <person name="Yu C."/>
            <person name="Celniker S."/>
        </authorList>
    </citation>
    <scope>NUCLEOTIDE SEQUENCE</scope>
</reference>
<dbReference type="EMBL" id="BT029602">
    <property type="protein sequence ID" value="ABL75661.1"/>
    <property type="molecule type" value="mRNA"/>
</dbReference>
<organism evidence="1">
    <name type="scientific">Drosophila melanogaster</name>
    <name type="common">Fruit fly</name>
    <dbReference type="NCBI Taxonomy" id="7227"/>
    <lineage>
        <taxon>Eukaryota</taxon>
        <taxon>Metazoa</taxon>
        <taxon>Ecdysozoa</taxon>
        <taxon>Arthropoda</taxon>
        <taxon>Hexapoda</taxon>
        <taxon>Insecta</taxon>
        <taxon>Pterygota</taxon>
        <taxon>Neoptera</taxon>
        <taxon>Endopterygota</taxon>
        <taxon>Diptera</taxon>
        <taxon>Brachycera</taxon>
        <taxon>Muscomorpha</taxon>
        <taxon>Ephydroidea</taxon>
        <taxon>Drosophilidae</taxon>
        <taxon>Drosophila</taxon>
        <taxon>Sophophora</taxon>
    </lineage>
</organism>
<evidence type="ECO:0000313" key="1">
    <source>
        <dbReference type="EMBL" id="ABL75661.1"/>
    </source>
</evidence>
<name>A1A6T1_DROME</name>
<sequence>MALGHGYFGGNLNLGNSRPTHLSSANWRHADCGSLCSATNSSTDCGSLCSGRTVPPMPLKLLGECRQNRGILMVFDC</sequence>